<protein>
    <submittedName>
        <fullName evidence="3">Uncharacterized protein</fullName>
    </submittedName>
</protein>
<keyword evidence="4" id="KW-1185">Reference proteome</keyword>
<reference evidence="3 4" key="1">
    <citation type="journal article" date="2012" name="J. Bacteriol.">
        <title>Genome Sequence of Radiation-Resistant Modestobacter marinus Strain BC501, a Representative Actinobacterium That Thrives on Calcareous Stone Surfaces.</title>
        <authorList>
            <person name="Normand P."/>
            <person name="Gury J."/>
            <person name="Pujic P."/>
            <person name="Chouaia B."/>
            <person name="Crotti E."/>
            <person name="Brusetti L."/>
            <person name="Daffonchio D."/>
            <person name="Vacherie B."/>
            <person name="Barbe V."/>
            <person name="Medigue C."/>
            <person name="Calteau A."/>
            <person name="Ghodhbane-Gtari F."/>
            <person name="Essoussi I."/>
            <person name="Nouioui I."/>
            <person name="Abbassi-Ghozzi I."/>
            <person name="Gtari M."/>
        </authorList>
    </citation>
    <scope>NUCLEOTIDE SEQUENCE [LARGE SCALE GENOMIC DNA]</scope>
    <source>
        <strain evidence="4">BC 501</strain>
    </source>
</reference>
<name>I4EZP3_MODI5</name>
<evidence type="ECO:0000256" key="1">
    <source>
        <dbReference type="SAM" id="MobiDB-lite"/>
    </source>
</evidence>
<proteinExistence type="predicted"/>
<dbReference type="STRING" id="477641.MODMU_3444"/>
<keyword evidence="2" id="KW-0812">Transmembrane</keyword>
<feature type="transmembrane region" description="Helical" evidence="2">
    <location>
        <begin position="28"/>
        <end position="45"/>
    </location>
</feature>
<dbReference type="eggNOG" id="ENOG5032YYX">
    <property type="taxonomic scope" value="Bacteria"/>
</dbReference>
<dbReference type="Proteomes" id="UP000006461">
    <property type="component" value="Chromosome"/>
</dbReference>
<dbReference type="EMBL" id="FO203431">
    <property type="protein sequence ID" value="CCH88856.1"/>
    <property type="molecule type" value="Genomic_DNA"/>
</dbReference>
<feature type="compositionally biased region" description="Basic and acidic residues" evidence="1">
    <location>
        <begin position="53"/>
        <end position="68"/>
    </location>
</feature>
<gene>
    <name evidence="3" type="ordered locus">MODMU_3444</name>
</gene>
<evidence type="ECO:0000256" key="2">
    <source>
        <dbReference type="SAM" id="Phobius"/>
    </source>
</evidence>
<accession>I4EZP3</accession>
<dbReference type="KEGG" id="mmar:MODMU_3444"/>
<evidence type="ECO:0000313" key="3">
    <source>
        <dbReference type="EMBL" id="CCH88856.1"/>
    </source>
</evidence>
<dbReference type="HOGENOM" id="CLU_082043_0_0_11"/>
<feature type="compositionally biased region" description="Pro residues" evidence="1">
    <location>
        <begin position="96"/>
        <end position="105"/>
    </location>
</feature>
<feature type="region of interest" description="Disordered" evidence="1">
    <location>
        <begin position="53"/>
        <end position="153"/>
    </location>
</feature>
<dbReference type="OrthoDB" id="3638805at2"/>
<sequence length="232" mass="23793">MILAAALLLLVAVGLLVAGLVQGSPGLQWGSFAASALAAVLLVVGELRQRRAERQGGRADGGGAHREVPAPGRPPVPPRYDPAAGTDDGEPLRRVSPPPVPPSSPSIPRVAGPPSGSGLGDLARPVGGPPSDGAGLRAPLGPRSAEGPAVPAPGEPAVEDVAFTDQLMVIDLTDEVLVVDEHPRYHLPRCPHVSGLETVPLPLTEARADGFTPCATCAPDHHLAQRERARRA</sequence>
<organism evidence="3 4">
    <name type="scientific">Modestobacter italicus (strain DSM 44449 / CECT 9708 / BC 501)</name>
    <dbReference type="NCBI Taxonomy" id="2732864"/>
    <lineage>
        <taxon>Bacteria</taxon>
        <taxon>Bacillati</taxon>
        <taxon>Actinomycetota</taxon>
        <taxon>Actinomycetes</taxon>
        <taxon>Geodermatophilales</taxon>
        <taxon>Geodermatophilaceae</taxon>
        <taxon>Modestobacter</taxon>
    </lineage>
</organism>
<keyword evidence="2" id="KW-1133">Transmembrane helix</keyword>
<dbReference type="OMA" id="RYHLAGC"/>
<feature type="compositionally biased region" description="Pro residues" evidence="1">
    <location>
        <begin position="71"/>
        <end position="80"/>
    </location>
</feature>
<dbReference type="AlphaFoldDB" id="I4EZP3"/>
<keyword evidence="2" id="KW-0472">Membrane</keyword>
<evidence type="ECO:0000313" key="4">
    <source>
        <dbReference type="Proteomes" id="UP000006461"/>
    </source>
</evidence>